<name>A0A6V7NPF0_ANACO</name>
<feature type="region of interest" description="Disordered" evidence="1">
    <location>
        <begin position="1"/>
        <end position="90"/>
    </location>
</feature>
<protein>
    <submittedName>
        <fullName evidence="2">Uncharacterized protein</fullName>
    </submittedName>
</protein>
<organism evidence="2">
    <name type="scientific">Ananas comosus var. bracteatus</name>
    <name type="common">red pineapple</name>
    <dbReference type="NCBI Taxonomy" id="296719"/>
    <lineage>
        <taxon>Eukaryota</taxon>
        <taxon>Viridiplantae</taxon>
        <taxon>Streptophyta</taxon>
        <taxon>Embryophyta</taxon>
        <taxon>Tracheophyta</taxon>
        <taxon>Spermatophyta</taxon>
        <taxon>Magnoliopsida</taxon>
        <taxon>Liliopsida</taxon>
        <taxon>Poales</taxon>
        <taxon>Bromeliaceae</taxon>
        <taxon>Bromelioideae</taxon>
        <taxon>Ananas</taxon>
    </lineage>
</organism>
<proteinExistence type="predicted"/>
<reference evidence="2" key="1">
    <citation type="submission" date="2020-07" db="EMBL/GenBank/DDBJ databases">
        <authorList>
            <person name="Lin J."/>
        </authorList>
    </citation>
    <scope>NUCLEOTIDE SEQUENCE</scope>
</reference>
<feature type="compositionally biased region" description="Polar residues" evidence="1">
    <location>
        <begin position="30"/>
        <end position="53"/>
    </location>
</feature>
<sequence>MGGERETQPEDATIGRGGGGGPSIFAKPQRPNTLTLKATSSCEQASRYRNTTETSRRRVTKLTRRGKEVETSDPSRPAQADPRHEDWTRSDTSSILPIVLNLDLELRFQSLKSKLGLKVNETTYLRHPNNNGSSAKKVLWADSAGLALTHVAFVCNEAPL</sequence>
<dbReference type="AlphaFoldDB" id="A0A6V7NPF0"/>
<gene>
    <name evidence="2" type="ORF">CB5_LOCUS3700</name>
</gene>
<dbReference type="EMBL" id="LR862140">
    <property type="protein sequence ID" value="CAD1820489.1"/>
    <property type="molecule type" value="Genomic_DNA"/>
</dbReference>
<accession>A0A6V7NPF0</accession>
<evidence type="ECO:0000313" key="2">
    <source>
        <dbReference type="EMBL" id="CAD1820489.1"/>
    </source>
</evidence>
<evidence type="ECO:0000256" key="1">
    <source>
        <dbReference type="SAM" id="MobiDB-lite"/>
    </source>
</evidence>